<feature type="transmembrane region" description="Helical" evidence="1">
    <location>
        <begin position="21"/>
        <end position="46"/>
    </location>
</feature>
<feature type="transmembrane region" description="Helical" evidence="1">
    <location>
        <begin position="58"/>
        <end position="84"/>
    </location>
</feature>
<evidence type="ECO:0000313" key="3">
    <source>
        <dbReference type="Proteomes" id="UP001501047"/>
    </source>
</evidence>
<sequence>MHINKSKFNDIFSTYMSLPKEVYILFLCKMINCIGAFVYPLLSLIITQKVELPIKDAGLILTLTAITQGLCIILGTSAIFMYLLNSIKVKA</sequence>
<gene>
    <name evidence="2" type="ORF">GCM10008908_15940</name>
</gene>
<reference evidence="3" key="1">
    <citation type="journal article" date="2019" name="Int. J. Syst. Evol. Microbiol.">
        <title>The Global Catalogue of Microorganisms (GCM) 10K type strain sequencing project: providing services to taxonomists for standard genome sequencing and annotation.</title>
        <authorList>
            <consortium name="The Broad Institute Genomics Platform"/>
            <consortium name="The Broad Institute Genome Sequencing Center for Infectious Disease"/>
            <person name="Wu L."/>
            <person name="Ma J."/>
        </authorList>
    </citation>
    <scope>NUCLEOTIDE SEQUENCE [LARGE SCALE GENOMIC DNA]</scope>
    <source>
        <strain evidence="3">JCM 1417</strain>
    </source>
</reference>
<evidence type="ECO:0000313" key="2">
    <source>
        <dbReference type="EMBL" id="GAA0771532.1"/>
    </source>
</evidence>
<keyword evidence="3" id="KW-1185">Reference proteome</keyword>
<proteinExistence type="predicted"/>
<keyword evidence="1" id="KW-0812">Transmembrane</keyword>
<protein>
    <submittedName>
        <fullName evidence="2">Uncharacterized protein</fullName>
    </submittedName>
</protein>
<dbReference type="EMBL" id="BAAACI010000005">
    <property type="protein sequence ID" value="GAA0771532.1"/>
    <property type="molecule type" value="Genomic_DNA"/>
</dbReference>
<organism evidence="2 3">
    <name type="scientific">Clostridium subterminale</name>
    <dbReference type="NCBI Taxonomy" id="1550"/>
    <lineage>
        <taxon>Bacteria</taxon>
        <taxon>Bacillati</taxon>
        <taxon>Bacillota</taxon>
        <taxon>Clostridia</taxon>
        <taxon>Eubacteriales</taxon>
        <taxon>Clostridiaceae</taxon>
        <taxon>Clostridium</taxon>
    </lineage>
</organism>
<keyword evidence="1" id="KW-1133">Transmembrane helix</keyword>
<accession>A0ABP3VWH2</accession>
<dbReference type="RefSeq" id="WP_343825339.1">
    <property type="nucleotide sequence ID" value="NZ_BAAACI010000005.1"/>
</dbReference>
<evidence type="ECO:0000256" key="1">
    <source>
        <dbReference type="SAM" id="Phobius"/>
    </source>
</evidence>
<dbReference type="Proteomes" id="UP001501047">
    <property type="component" value="Unassembled WGS sequence"/>
</dbReference>
<name>A0ABP3VWH2_CLOSU</name>
<keyword evidence="1" id="KW-0472">Membrane</keyword>
<comment type="caution">
    <text evidence="2">The sequence shown here is derived from an EMBL/GenBank/DDBJ whole genome shotgun (WGS) entry which is preliminary data.</text>
</comment>